<evidence type="ECO:0000256" key="1">
    <source>
        <dbReference type="ARBA" id="ARBA00004651"/>
    </source>
</evidence>
<evidence type="ECO:0000256" key="8">
    <source>
        <dbReference type="SAM" id="Phobius"/>
    </source>
</evidence>
<feature type="transmembrane region" description="Helical" evidence="8">
    <location>
        <begin position="410"/>
        <end position="431"/>
    </location>
</feature>
<evidence type="ECO:0000256" key="6">
    <source>
        <dbReference type="ARBA" id="ARBA00023170"/>
    </source>
</evidence>
<dbReference type="GO" id="GO:0005886">
    <property type="term" value="C:plasma membrane"/>
    <property type="evidence" value="ECO:0007669"/>
    <property type="project" value="UniProtKB-SubCell"/>
</dbReference>
<sequence>MYKLFSWQVYTVPEVLLRFIDIIQTKFSNSSLLLEHPKNASAGVNGYPVQIRKRLPHIFYETETFQFATFIPIQTRSFNFITCVTLGETIVMQVYLDPFDLSLWIGLVLICLLFALLFWRLTASQNGFCNSVLLVVAILMENCQMPSFLVKSSILRCIVGMCLLSSMILENSYKGKITASVTAPKPMKHLETFDDLVGFNLYSPIAMRWQGFTRNTNAWRTVRYNKKVMTHSGDPDLENHPPMLTVFGSEVYNRYKLVNYSILLGIRVPEKRNYTSLKQILMMIEVPVEFPKVTIEETVSRCNKSVFVDYDVNLDSFVPNFQTNKTAVFVKGTERFLEESVGWSLQNEKKSGGLLSKFLRSYVSESGLHRWLEFKLPPLVRGSLKYFLEMQKMRSNILALSWSSNLITSLLYISVYCVITCWIVLAAEVIIQKGYLWKSTRSKNAFRRHNSVLCIQPHL</sequence>
<evidence type="ECO:0008006" key="11">
    <source>
        <dbReference type="Google" id="ProtNLM"/>
    </source>
</evidence>
<keyword evidence="7" id="KW-0325">Glycoprotein</keyword>
<proteinExistence type="predicted"/>
<feature type="transmembrane region" description="Helical" evidence="8">
    <location>
        <begin position="101"/>
        <end position="119"/>
    </location>
</feature>
<keyword evidence="10" id="KW-1185">Reference proteome</keyword>
<dbReference type="Proteomes" id="UP000708208">
    <property type="component" value="Unassembled WGS sequence"/>
</dbReference>
<evidence type="ECO:0000256" key="2">
    <source>
        <dbReference type="ARBA" id="ARBA00022475"/>
    </source>
</evidence>
<comment type="caution">
    <text evidence="9">The sequence shown here is derived from an EMBL/GenBank/DDBJ whole genome shotgun (WGS) entry which is preliminary data.</text>
</comment>
<gene>
    <name evidence="9" type="ORF">AFUS01_LOCUS16271</name>
</gene>
<organism evidence="9 10">
    <name type="scientific">Allacma fusca</name>
    <dbReference type="NCBI Taxonomy" id="39272"/>
    <lineage>
        <taxon>Eukaryota</taxon>
        <taxon>Metazoa</taxon>
        <taxon>Ecdysozoa</taxon>
        <taxon>Arthropoda</taxon>
        <taxon>Hexapoda</taxon>
        <taxon>Collembola</taxon>
        <taxon>Symphypleona</taxon>
        <taxon>Sminthuridae</taxon>
        <taxon>Allacma</taxon>
    </lineage>
</organism>
<accession>A0A8J2P6B0</accession>
<comment type="subcellular location">
    <subcellularLocation>
        <location evidence="1">Cell membrane</location>
        <topology evidence="1">Multi-pass membrane protein</topology>
    </subcellularLocation>
</comment>
<protein>
    <recommendedName>
        <fullName evidence="11">Ionotropic glutamate receptor C-terminal domain-containing protein</fullName>
    </recommendedName>
</protein>
<name>A0A8J2P6B0_9HEXA</name>
<evidence type="ECO:0000256" key="3">
    <source>
        <dbReference type="ARBA" id="ARBA00022692"/>
    </source>
</evidence>
<feature type="transmembrane region" description="Helical" evidence="8">
    <location>
        <begin position="77"/>
        <end position="95"/>
    </location>
</feature>
<dbReference type="OrthoDB" id="8299208at2759"/>
<evidence type="ECO:0000313" key="10">
    <source>
        <dbReference type="Proteomes" id="UP000708208"/>
    </source>
</evidence>
<evidence type="ECO:0000256" key="4">
    <source>
        <dbReference type="ARBA" id="ARBA00022989"/>
    </source>
</evidence>
<dbReference type="EMBL" id="CAJVCH010148422">
    <property type="protein sequence ID" value="CAG7727427.1"/>
    <property type="molecule type" value="Genomic_DNA"/>
</dbReference>
<evidence type="ECO:0000313" key="9">
    <source>
        <dbReference type="EMBL" id="CAG7727427.1"/>
    </source>
</evidence>
<keyword evidence="6" id="KW-0675">Receptor</keyword>
<reference evidence="9" key="1">
    <citation type="submission" date="2021-06" db="EMBL/GenBank/DDBJ databases">
        <authorList>
            <person name="Hodson N. C."/>
            <person name="Mongue J. A."/>
            <person name="Jaron S. K."/>
        </authorList>
    </citation>
    <scope>NUCLEOTIDE SEQUENCE</scope>
</reference>
<evidence type="ECO:0000256" key="5">
    <source>
        <dbReference type="ARBA" id="ARBA00023136"/>
    </source>
</evidence>
<dbReference type="PANTHER" id="PTHR42643:SF35">
    <property type="entry name" value="IONOTROPIC RECEPTOR 68A, ISOFORM A"/>
    <property type="match status" value="1"/>
</dbReference>
<dbReference type="PANTHER" id="PTHR42643">
    <property type="entry name" value="IONOTROPIC RECEPTOR 20A-RELATED"/>
    <property type="match status" value="1"/>
</dbReference>
<keyword evidence="4 8" id="KW-1133">Transmembrane helix</keyword>
<evidence type="ECO:0000256" key="7">
    <source>
        <dbReference type="ARBA" id="ARBA00023180"/>
    </source>
</evidence>
<dbReference type="AlphaFoldDB" id="A0A8J2P6B0"/>
<dbReference type="InterPro" id="IPR052192">
    <property type="entry name" value="Insect_Ionotropic_Sensory_Rcpt"/>
</dbReference>
<keyword evidence="5 8" id="KW-0472">Membrane</keyword>
<keyword evidence="2" id="KW-1003">Cell membrane</keyword>
<keyword evidence="3 8" id="KW-0812">Transmembrane</keyword>